<dbReference type="PROSITE" id="PS00463">
    <property type="entry name" value="ZN2_CY6_FUNGAL_1"/>
    <property type="match status" value="1"/>
</dbReference>
<dbReference type="AlphaFoldDB" id="A0A0S2M5Z8"/>
<keyword evidence="4" id="KW-1185">Reference proteome</keyword>
<dbReference type="SUPFAM" id="SSF57701">
    <property type="entry name" value="Zn2/Cys6 DNA-binding domain"/>
    <property type="match status" value="1"/>
</dbReference>
<dbReference type="GO" id="GO:0000981">
    <property type="term" value="F:DNA-binding transcription factor activity, RNA polymerase II-specific"/>
    <property type="evidence" value="ECO:0007669"/>
    <property type="project" value="InterPro"/>
</dbReference>
<dbReference type="Gene3D" id="4.10.240.10">
    <property type="entry name" value="Zn(2)-C6 fungal-type DNA-binding domain"/>
    <property type="match status" value="1"/>
</dbReference>
<reference evidence="3 4" key="1">
    <citation type="journal article" date="2005" name="Science">
        <title>The genome of the basidiomycetous yeast and human pathogen Cryptococcus neoformans.</title>
        <authorList>
            <person name="Loftus B.J."/>
            <person name="Fung E."/>
            <person name="Roncaglia P."/>
            <person name="Rowley D."/>
            <person name="Amedeo P."/>
            <person name="Bruno D."/>
            <person name="Vamathevan J."/>
            <person name="Miranda M."/>
            <person name="Anderson I.J."/>
            <person name="Fraser J.A."/>
            <person name="Allen J.E."/>
            <person name="Bosdet I.E."/>
            <person name="Brent M.R."/>
            <person name="Chiu R."/>
            <person name="Doering T.L."/>
            <person name="Donlin M.J."/>
            <person name="D'Souza C.A."/>
            <person name="Fox D.S."/>
            <person name="Grinberg V."/>
            <person name="Fu J."/>
            <person name="Fukushima M."/>
            <person name="Haas B.J."/>
            <person name="Huang J.C."/>
            <person name="Janbon G."/>
            <person name="Jones S.J."/>
            <person name="Koo H.L."/>
            <person name="Krzywinski M.I."/>
            <person name="Kwon-Chung J.K."/>
            <person name="Lengeler K.B."/>
            <person name="Maiti R."/>
            <person name="Marra M.A."/>
            <person name="Marra R.E."/>
            <person name="Mathewson C.A."/>
            <person name="Mitchell T.G."/>
            <person name="Pertea M."/>
            <person name="Riggs F.R."/>
            <person name="Salzberg S.L."/>
            <person name="Schein J.E."/>
            <person name="Shvartsbeyn A."/>
            <person name="Shin H."/>
            <person name="Shumway M."/>
            <person name="Specht C.A."/>
            <person name="Suh B.B."/>
            <person name="Tenney A."/>
            <person name="Utterback T.R."/>
            <person name="Wickes B.L."/>
            <person name="Wortman J.R."/>
            <person name="Wye N.H."/>
            <person name="Kronstad J.W."/>
            <person name="Lodge J.K."/>
            <person name="Heitman J."/>
            <person name="Davis R.W."/>
            <person name="Fraser C.M."/>
            <person name="Hyman R.W."/>
        </authorList>
    </citation>
    <scope>NUCLEOTIDE SEQUENCE [LARGE SCALE GENOMIC DNA]</scope>
    <source>
        <strain evidence="4">JEC21 / ATCC MYA-565</strain>
    </source>
</reference>
<accession>A0A0S2M5Z8</accession>
<dbReference type="VEuPathDB" id="FungiDB:CNH00495"/>
<dbReference type="EMBL" id="AE017348">
    <property type="protein sequence ID" value="ALO69551.1"/>
    <property type="molecule type" value="Genomic_DNA"/>
</dbReference>
<sequence length="345" mass="38020">MRGRGHPWCIITVTPLLSISRRQLSFVQPILELKPIKKHALSIIPPQNAARAKSITNKEQKKRKMFPSQYTASHFSIHSQGDEGSGSIVSPNTTISSRRKRTAQACTTCRRRKGKCVPPPSIDGPCAFCSSRPGTTCEFVLATNNNEGYSSVPVVFIGDKHIMADPSQTTAFSSTVSGTHGYPYDNPLYPPNPISTQLSWEDAAILQNPTNYLGSQKTGASSDTAGQLRLQPFTPNNSHTARDDASTGNWYFQDTYTDYPHTAPLTLPQQQSSMVFQQQFLGAPPKYNAVSYSDDQRSYYFEQRHSIDPTLEDNGGMYGVYGDPSSLATVLTSSRNTPYPPTSEH</sequence>
<dbReference type="OrthoDB" id="10644833at2759"/>
<proteinExistence type="predicted"/>
<evidence type="ECO:0000313" key="3">
    <source>
        <dbReference type="EMBL" id="ALO69551.1"/>
    </source>
</evidence>
<dbReference type="InterPro" id="IPR001138">
    <property type="entry name" value="Zn2Cys6_DnaBD"/>
</dbReference>
<feature type="domain" description="Zn(2)-C6 fungal-type" evidence="2">
    <location>
        <begin position="105"/>
        <end position="139"/>
    </location>
</feature>
<dbReference type="GO" id="GO:0008270">
    <property type="term" value="F:zinc ion binding"/>
    <property type="evidence" value="ECO:0007669"/>
    <property type="project" value="InterPro"/>
</dbReference>
<dbReference type="CDD" id="cd00067">
    <property type="entry name" value="GAL4"/>
    <property type="match status" value="1"/>
</dbReference>
<evidence type="ECO:0000259" key="2">
    <source>
        <dbReference type="PROSITE" id="PS50048"/>
    </source>
</evidence>
<dbReference type="InterPro" id="IPR036864">
    <property type="entry name" value="Zn2-C6_fun-type_DNA-bd_sf"/>
</dbReference>
<dbReference type="Proteomes" id="UP000002149">
    <property type="component" value="Chromosome 8"/>
</dbReference>
<feature type="compositionally biased region" description="Polar residues" evidence="1">
    <location>
        <begin position="87"/>
        <end position="96"/>
    </location>
</feature>
<dbReference type="KEGG" id="cne:CNH00495"/>
<name>A0A0S2M5Z8_CRYD1</name>
<protein>
    <recommendedName>
        <fullName evidence="2">Zn(2)-C6 fungal-type domain-containing protein</fullName>
    </recommendedName>
</protein>
<dbReference type="PROSITE" id="PS50048">
    <property type="entry name" value="ZN2_CY6_FUNGAL_2"/>
    <property type="match status" value="1"/>
</dbReference>
<dbReference type="PaxDb" id="214684-A0A0S2M5Z8"/>
<feature type="region of interest" description="Disordered" evidence="1">
    <location>
        <begin position="77"/>
        <end position="96"/>
    </location>
</feature>
<dbReference type="RefSeq" id="XP_024514628.1">
    <property type="nucleotide sequence ID" value="XM_024658715.1"/>
</dbReference>
<dbReference type="InParanoid" id="A0A0S2M5Z8"/>
<dbReference type="GeneID" id="36392977"/>
<evidence type="ECO:0000256" key="1">
    <source>
        <dbReference type="SAM" id="MobiDB-lite"/>
    </source>
</evidence>
<evidence type="ECO:0000313" key="4">
    <source>
        <dbReference type="Proteomes" id="UP000002149"/>
    </source>
</evidence>
<organism evidence="3 4">
    <name type="scientific">Cryptococcus deneoformans (strain JEC21 / ATCC MYA-565)</name>
    <name type="common">Cryptococcus neoformans var. neoformans serotype D</name>
    <dbReference type="NCBI Taxonomy" id="214684"/>
    <lineage>
        <taxon>Eukaryota</taxon>
        <taxon>Fungi</taxon>
        <taxon>Dikarya</taxon>
        <taxon>Basidiomycota</taxon>
        <taxon>Agaricomycotina</taxon>
        <taxon>Tremellomycetes</taxon>
        <taxon>Tremellales</taxon>
        <taxon>Cryptococcaceae</taxon>
        <taxon>Cryptococcus</taxon>
        <taxon>Cryptococcus neoformans species complex</taxon>
    </lineage>
</organism>
<gene>
    <name evidence="3" type="ordered locus">CNH00495</name>
</gene>